<dbReference type="InterPro" id="IPR011765">
    <property type="entry name" value="Pept_M16_N"/>
</dbReference>
<keyword evidence="6" id="KW-0862">Zinc</keyword>
<dbReference type="InterPro" id="IPR007863">
    <property type="entry name" value="Peptidase_M16_C"/>
</dbReference>
<sequence length="960" mass="108960">MNNIRIFIRTFRTNINIKYNRMKKLNLTLCWLFVAVFALQQLCAQQLQPLPVDPKVKYGKLDNGLTYYIRQNKLPENRADFYIAQQVGSILEEDSQAGLAHFLEHMAFNGTKNFPGKMMTNYLETVGVRFGENLNAYTSFDKTVYMIMNAPVTRQGIIDSCLLVLHDWSNGISLDGEEIDKERGVIREEWRTSGNAGMRLMKQQLPAMYPGSQYANRLPIGSIDVINNFKHDEIRAYYKKWYRPDLQAVIVVGDIDPDKIEAQLKTLFADVPKPVNPAERILYPVPDNEEPLVSVAQDKEATIPYVYLFFKHDQMPDEVKASAVGIVMNYIKNVSSVMMNERFREILQKPDAPFLGASGYDGNYFVAKTKDAWNVFCAAKEGKITDALAAITRETERVNKYGFTASEYERARVNVLKNYESNYKERDKQKNGTYSNRYVGHFTDGGSISGIENEYVMINQIAPSVTLEQVNQYIQDIIGEKNVVISVSGPEKEGLVYPTEEELLDVFNKARQEELTPYVETVSDEPLIEELPAPGKIVSSKENELLGVTELTLSNGIKVLLKKTDFKDDQVLMTATSPGGTTMFGNEDIANQKLINSAINLGGVGNFSKTDLAKKLAGKKVNVYVSLGPDCEKVDGSSSPQDIETMFQLIYLYFNKPRMDNDAYASFEERMKSQLTNLDLNPMVSFSDTLSTYLYNGNPRVMRVQLSDFDHISYARMMDLYKERYADASDFIFTFVGNVDTDAIKPLIEQYLATLPSLGRKEPKGREDVYAHMQKGITEKRFARSMETPKASIVGIYSGQLDFTPENMTLLTALKQILDIVYVEKVREEAGGTYGVSVSSQLGYFPKGEVALQTYFDTDPEKADLMNKIVREELQSIAKDGPRIEDFNKTKENMQKKYAENLKENSYWLRVVDDYYFHNLDRHTPNKAVLDGMTSKQIQEIAQKILSQGNMLEVFMEPAK</sequence>
<keyword evidence="3" id="KW-0645">Protease</keyword>
<evidence type="ECO:0000256" key="8">
    <source>
        <dbReference type="RuleBase" id="RU004447"/>
    </source>
</evidence>
<evidence type="ECO:0000256" key="6">
    <source>
        <dbReference type="ARBA" id="ARBA00022833"/>
    </source>
</evidence>
<evidence type="ECO:0000256" key="1">
    <source>
        <dbReference type="ARBA" id="ARBA00001947"/>
    </source>
</evidence>
<dbReference type="PANTHER" id="PTHR43690">
    <property type="entry name" value="NARDILYSIN"/>
    <property type="match status" value="1"/>
</dbReference>
<feature type="domain" description="Peptidase M16 C-terminal" evidence="10">
    <location>
        <begin position="712"/>
        <end position="893"/>
    </location>
</feature>
<dbReference type="Gene3D" id="3.30.830.10">
    <property type="entry name" value="Metalloenzyme, LuxS/M16 peptidase-like"/>
    <property type="match status" value="4"/>
</dbReference>
<dbReference type="HOGENOM" id="CLU_008156_0_0_10"/>
<dbReference type="AlphaFoldDB" id="S0GGY7"/>
<evidence type="ECO:0000313" key="12">
    <source>
        <dbReference type="Proteomes" id="UP000014140"/>
    </source>
</evidence>
<keyword evidence="12" id="KW-1185">Reference proteome</keyword>
<proteinExistence type="inferred from homology"/>
<keyword evidence="4" id="KW-0479">Metal-binding</keyword>
<dbReference type="PATRIC" id="fig|1235789.3.peg.3574"/>
<dbReference type="GO" id="GO:0006508">
    <property type="term" value="P:proteolysis"/>
    <property type="evidence" value="ECO:0007669"/>
    <property type="project" value="UniProtKB-KW"/>
</dbReference>
<dbReference type="InterPro" id="IPR001431">
    <property type="entry name" value="Pept_M16_Zn_BS"/>
</dbReference>
<keyword evidence="5" id="KW-0378">Hydrolase</keyword>
<evidence type="ECO:0000256" key="3">
    <source>
        <dbReference type="ARBA" id="ARBA00022670"/>
    </source>
</evidence>
<evidence type="ECO:0000256" key="4">
    <source>
        <dbReference type="ARBA" id="ARBA00022723"/>
    </source>
</evidence>
<dbReference type="GO" id="GO:0046872">
    <property type="term" value="F:metal ion binding"/>
    <property type="evidence" value="ECO:0007669"/>
    <property type="project" value="UniProtKB-KW"/>
</dbReference>
<feature type="domain" description="Peptidase M16 N-terminal" evidence="9">
    <location>
        <begin position="80"/>
        <end position="193"/>
    </location>
</feature>
<gene>
    <name evidence="11" type="ORF">C803_03566</name>
</gene>
<dbReference type="PANTHER" id="PTHR43690:SF34">
    <property type="entry name" value="ZINC PROTEASE PQQL-LIKE"/>
    <property type="match status" value="1"/>
</dbReference>
<evidence type="ECO:0008006" key="13">
    <source>
        <dbReference type="Google" id="ProtNLM"/>
    </source>
</evidence>
<accession>S0GGY7</accession>
<evidence type="ECO:0000313" key="11">
    <source>
        <dbReference type="EMBL" id="EOS16349.1"/>
    </source>
</evidence>
<evidence type="ECO:0000256" key="2">
    <source>
        <dbReference type="ARBA" id="ARBA00007261"/>
    </source>
</evidence>
<dbReference type="PROSITE" id="PS00143">
    <property type="entry name" value="INSULINASE"/>
    <property type="match status" value="1"/>
</dbReference>
<dbReference type="EMBL" id="ASSQ01000019">
    <property type="protein sequence ID" value="EOS16349.1"/>
    <property type="molecule type" value="Genomic_DNA"/>
</dbReference>
<dbReference type="Proteomes" id="UP000014140">
    <property type="component" value="Unassembled WGS sequence"/>
</dbReference>
<evidence type="ECO:0000256" key="7">
    <source>
        <dbReference type="ARBA" id="ARBA00023049"/>
    </source>
</evidence>
<dbReference type="InterPro" id="IPR011249">
    <property type="entry name" value="Metalloenz_LuxS/M16"/>
</dbReference>
<name>S0GGY7_9BACT</name>
<comment type="caution">
    <text evidence="11">The sequence shown here is derived from an EMBL/GenBank/DDBJ whole genome shotgun (WGS) entry which is preliminary data.</text>
</comment>
<protein>
    <recommendedName>
        <fullName evidence="13">Zinc protease</fullName>
    </recommendedName>
</protein>
<evidence type="ECO:0000259" key="9">
    <source>
        <dbReference type="Pfam" id="PF00675"/>
    </source>
</evidence>
<dbReference type="SUPFAM" id="SSF63411">
    <property type="entry name" value="LuxS/MPP-like metallohydrolase"/>
    <property type="match status" value="4"/>
</dbReference>
<organism evidence="11 12">
    <name type="scientific">Parabacteroides goldsteinii dnLKV18</name>
    <dbReference type="NCBI Taxonomy" id="1235789"/>
    <lineage>
        <taxon>Bacteria</taxon>
        <taxon>Pseudomonadati</taxon>
        <taxon>Bacteroidota</taxon>
        <taxon>Bacteroidia</taxon>
        <taxon>Bacteroidales</taxon>
        <taxon>Tannerellaceae</taxon>
        <taxon>Parabacteroides</taxon>
    </lineage>
</organism>
<feature type="domain" description="Peptidase M16 C-terminal" evidence="10">
    <location>
        <begin position="229"/>
        <end position="412"/>
    </location>
</feature>
<dbReference type="Pfam" id="PF05193">
    <property type="entry name" value="Peptidase_M16_C"/>
    <property type="match status" value="2"/>
</dbReference>
<keyword evidence="7" id="KW-0482">Metalloprotease</keyword>
<evidence type="ECO:0000259" key="10">
    <source>
        <dbReference type="Pfam" id="PF05193"/>
    </source>
</evidence>
<dbReference type="InterPro" id="IPR050626">
    <property type="entry name" value="Peptidase_M16"/>
</dbReference>
<dbReference type="GO" id="GO:0004222">
    <property type="term" value="F:metalloendopeptidase activity"/>
    <property type="evidence" value="ECO:0007669"/>
    <property type="project" value="InterPro"/>
</dbReference>
<reference evidence="11 12" key="1">
    <citation type="submission" date="2013-04" db="EMBL/GenBank/DDBJ databases">
        <title>The Genome Sequence of Parabacteroides goldsteinii dnLKV18.</title>
        <authorList>
            <consortium name="The Broad Institute Genomics Platform"/>
            <consortium name="The Broad Institute Genome Sequencing Center for Infectious Disease"/>
            <person name="Earl A."/>
            <person name="Xavier R."/>
            <person name="Kuhn K."/>
            <person name="Stappenbeck T."/>
            <person name="Walker B."/>
            <person name="Young S."/>
            <person name="Zeng Q."/>
            <person name="Gargeya S."/>
            <person name="Fitzgerald M."/>
            <person name="Haas B."/>
            <person name="Abouelleil A."/>
            <person name="Allen A.W."/>
            <person name="Alvarado L."/>
            <person name="Arachchi H.M."/>
            <person name="Berlin A.M."/>
            <person name="Chapman S.B."/>
            <person name="Gainer-Dewar J."/>
            <person name="Goldberg J."/>
            <person name="Griggs A."/>
            <person name="Gujja S."/>
            <person name="Hansen M."/>
            <person name="Howarth C."/>
            <person name="Imamovic A."/>
            <person name="Ireland A."/>
            <person name="Larimer J."/>
            <person name="McCowan C."/>
            <person name="Murphy C."/>
            <person name="Pearson M."/>
            <person name="Poon T.W."/>
            <person name="Priest M."/>
            <person name="Roberts A."/>
            <person name="Saif S."/>
            <person name="Shea T."/>
            <person name="Sisk P."/>
            <person name="Sykes S."/>
            <person name="Wortman J."/>
            <person name="Nusbaum C."/>
            <person name="Birren B."/>
        </authorList>
    </citation>
    <scope>NUCLEOTIDE SEQUENCE [LARGE SCALE GENOMIC DNA]</scope>
    <source>
        <strain evidence="12">dnLKV18</strain>
    </source>
</reference>
<comment type="cofactor">
    <cofactor evidence="1">
        <name>Zn(2+)</name>
        <dbReference type="ChEBI" id="CHEBI:29105"/>
    </cofactor>
</comment>
<comment type="similarity">
    <text evidence="2 8">Belongs to the peptidase M16 family.</text>
</comment>
<evidence type="ECO:0000256" key="5">
    <source>
        <dbReference type="ARBA" id="ARBA00022801"/>
    </source>
</evidence>
<dbReference type="Pfam" id="PF00675">
    <property type="entry name" value="Peptidase_M16"/>
    <property type="match status" value="1"/>
</dbReference>